<evidence type="ECO:0000256" key="2">
    <source>
        <dbReference type="ARBA" id="ARBA00004651"/>
    </source>
</evidence>
<dbReference type="CDD" id="cd16922">
    <property type="entry name" value="HATPase_EvgS-ArcB-TorS-like"/>
    <property type="match status" value="1"/>
</dbReference>
<dbReference type="CDD" id="cd00082">
    <property type="entry name" value="HisKA"/>
    <property type="match status" value="1"/>
</dbReference>
<organism evidence="15 16">
    <name type="scientific">Zhouia spongiae</name>
    <dbReference type="NCBI Taxonomy" id="2202721"/>
    <lineage>
        <taxon>Bacteria</taxon>
        <taxon>Pseudomonadati</taxon>
        <taxon>Bacteroidota</taxon>
        <taxon>Flavobacteriia</taxon>
        <taxon>Flavobacteriales</taxon>
        <taxon>Flavobacteriaceae</taxon>
        <taxon>Zhouia</taxon>
    </lineage>
</organism>
<gene>
    <name evidence="15" type="ORF">MQE36_16615</name>
</gene>
<dbReference type="SMART" id="SM00448">
    <property type="entry name" value="REC"/>
    <property type="match status" value="1"/>
</dbReference>
<keyword evidence="9" id="KW-1133">Transmembrane helix</keyword>
<evidence type="ECO:0000256" key="1">
    <source>
        <dbReference type="ARBA" id="ARBA00000085"/>
    </source>
</evidence>
<comment type="subcellular location">
    <subcellularLocation>
        <location evidence="2">Cell membrane</location>
        <topology evidence="2">Multi-pass membrane protein</topology>
    </subcellularLocation>
</comment>
<protein>
    <recommendedName>
        <fullName evidence="3">histidine kinase</fullName>
        <ecNumber evidence="3">2.7.13.3</ecNumber>
    </recommendedName>
</protein>
<dbReference type="InterPro" id="IPR004358">
    <property type="entry name" value="Sig_transdc_His_kin-like_C"/>
</dbReference>
<keyword evidence="4" id="KW-1003">Cell membrane</keyword>
<evidence type="ECO:0000259" key="13">
    <source>
        <dbReference type="PROSITE" id="PS50109"/>
    </source>
</evidence>
<dbReference type="SUPFAM" id="SSF52172">
    <property type="entry name" value="CheY-like"/>
    <property type="match status" value="1"/>
</dbReference>
<keyword evidence="8" id="KW-0067">ATP-binding</keyword>
<dbReference type="InterPro" id="IPR011006">
    <property type="entry name" value="CheY-like_superfamily"/>
</dbReference>
<evidence type="ECO:0000256" key="4">
    <source>
        <dbReference type="ARBA" id="ARBA00022475"/>
    </source>
</evidence>
<keyword evidence="11" id="KW-0472">Membrane</keyword>
<dbReference type="PANTHER" id="PTHR45339">
    <property type="entry name" value="HYBRID SIGNAL TRANSDUCTION HISTIDINE KINASE J"/>
    <property type="match status" value="1"/>
</dbReference>
<proteinExistence type="predicted"/>
<dbReference type="SMART" id="SM00387">
    <property type="entry name" value="HATPase_c"/>
    <property type="match status" value="1"/>
</dbReference>
<dbReference type="InterPro" id="IPR003594">
    <property type="entry name" value="HATPase_dom"/>
</dbReference>
<keyword evidence="16" id="KW-1185">Reference proteome</keyword>
<evidence type="ECO:0000256" key="9">
    <source>
        <dbReference type="ARBA" id="ARBA00022989"/>
    </source>
</evidence>
<dbReference type="InterPro" id="IPR036890">
    <property type="entry name" value="HATPase_C_sf"/>
</dbReference>
<dbReference type="InterPro" id="IPR036097">
    <property type="entry name" value="HisK_dim/P_sf"/>
</dbReference>
<dbReference type="InterPro" id="IPR003661">
    <property type="entry name" value="HisK_dim/P_dom"/>
</dbReference>
<feature type="domain" description="Response regulatory" evidence="14">
    <location>
        <begin position="399"/>
        <end position="517"/>
    </location>
</feature>
<evidence type="ECO:0000256" key="6">
    <source>
        <dbReference type="ARBA" id="ARBA00022692"/>
    </source>
</evidence>
<name>A0ABY3YM53_9FLAO</name>
<dbReference type="InterPro" id="IPR036641">
    <property type="entry name" value="HPT_dom_sf"/>
</dbReference>
<dbReference type="PROSITE" id="PS50109">
    <property type="entry name" value="HIS_KIN"/>
    <property type="match status" value="1"/>
</dbReference>
<dbReference type="SUPFAM" id="SSF47226">
    <property type="entry name" value="Histidine-containing phosphotransfer domain, HPT domain"/>
    <property type="match status" value="1"/>
</dbReference>
<dbReference type="SMART" id="SM00388">
    <property type="entry name" value="HisKA"/>
    <property type="match status" value="1"/>
</dbReference>
<comment type="catalytic activity">
    <reaction evidence="1">
        <text>ATP + protein L-histidine = ADP + protein N-phospho-L-histidine.</text>
        <dbReference type="EC" id="2.7.13.3"/>
    </reaction>
</comment>
<dbReference type="SUPFAM" id="SSF47384">
    <property type="entry name" value="Homodimeric domain of signal transducing histidine kinase"/>
    <property type="match status" value="1"/>
</dbReference>
<evidence type="ECO:0000256" key="3">
    <source>
        <dbReference type="ARBA" id="ARBA00012438"/>
    </source>
</evidence>
<dbReference type="Proteomes" id="UP000829476">
    <property type="component" value="Chromosome"/>
</dbReference>
<dbReference type="Gene3D" id="1.10.287.130">
    <property type="match status" value="1"/>
</dbReference>
<dbReference type="CDD" id="cd17546">
    <property type="entry name" value="REC_hyHK_CKI1_RcsC-like"/>
    <property type="match status" value="1"/>
</dbReference>
<evidence type="ECO:0000259" key="14">
    <source>
        <dbReference type="PROSITE" id="PS50110"/>
    </source>
</evidence>
<evidence type="ECO:0000256" key="5">
    <source>
        <dbReference type="ARBA" id="ARBA00022553"/>
    </source>
</evidence>
<keyword evidence="7" id="KW-0547">Nucleotide-binding</keyword>
<keyword evidence="10" id="KW-0902">Two-component regulatory system</keyword>
<dbReference type="Pfam" id="PF02518">
    <property type="entry name" value="HATPase_c"/>
    <property type="match status" value="1"/>
</dbReference>
<dbReference type="PANTHER" id="PTHR45339:SF1">
    <property type="entry name" value="HYBRID SIGNAL TRANSDUCTION HISTIDINE KINASE J"/>
    <property type="match status" value="1"/>
</dbReference>
<dbReference type="Gene3D" id="1.20.120.160">
    <property type="entry name" value="HPT domain"/>
    <property type="match status" value="1"/>
</dbReference>
<accession>A0ABY3YM53</accession>
<feature type="domain" description="Histidine kinase" evidence="13">
    <location>
        <begin position="147"/>
        <end position="368"/>
    </location>
</feature>
<dbReference type="Pfam" id="PF00072">
    <property type="entry name" value="Response_reg"/>
    <property type="match status" value="1"/>
</dbReference>
<evidence type="ECO:0000256" key="8">
    <source>
        <dbReference type="ARBA" id="ARBA00022840"/>
    </source>
</evidence>
<dbReference type="RefSeq" id="WP_242937093.1">
    <property type="nucleotide sequence ID" value="NZ_CP094326.1"/>
</dbReference>
<dbReference type="PRINTS" id="PR00344">
    <property type="entry name" value="BCTRLSENSOR"/>
</dbReference>
<evidence type="ECO:0000256" key="12">
    <source>
        <dbReference type="PROSITE-ProRule" id="PRU00169"/>
    </source>
</evidence>
<dbReference type="Gene3D" id="3.40.50.2300">
    <property type="match status" value="1"/>
</dbReference>
<dbReference type="InterPro" id="IPR001789">
    <property type="entry name" value="Sig_transdc_resp-reg_receiver"/>
</dbReference>
<evidence type="ECO:0000256" key="10">
    <source>
        <dbReference type="ARBA" id="ARBA00023012"/>
    </source>
</evidence>
<keyword evidence="5 12" id="KW-0597">Phosphoprotein</keyword>
<reference evidence="15 16" key="1">
    <citation type="journal article" date="2018" name="Int. J. Syst. Evol. Microbiol.">
        <title>Zhouia spongiae sp. nov., isolated from a marine sponge.</title>
        <authorList>
            <person name="Zhuang L."/>
            <person name="Lin B."/>
            <person name="Qin F."/>
            <person name="Luo L."/>
        </authorList>
    </citation>
    <scope>NUCLEOTIDE SEQUENCE [LARGE SCALE GENOMIC DNA]</scope>
    <source>
        <strain evidence="15 16">HN-Y44</strain>
    </source>
</reference>
<dbReference type="SUPFAM" id="SSF55874">
    <property type="entry name" value="ATPase domain of HSP90 chaperone/DNA topoisomerase II/histidine kinase"/>
    <property type="match status" value="1"/>
</dbReference>
<dbReference type="PROSITE" id="PS50110">
    <property type="entry name" value="RESPONSE_REGULATORY"/>
    <property type="match status" value="1"/>
</dbReference>
<evidence type="ECO:0000313" key="16">
    <source>
        <dbReference type="Proteomes" id="UP000829476"/>
    </source>
</evidence>
<feature type="modified residue" description="4-aspartylphosphate" evidence="12">
    <location>
        <position position="450"/>
    </location>
</feature>
<dbReference type="Gene3D" id="3.30.565.10">
    <property type="entry name" value="Histidine kinase-like ATPase, C-terminal domain"/>
    <property type="match status" value="1"/>
</dbReference>
<sequence length="648" mass="74284">MPKHNSILKHDFFNLLKTDNYLFSFLLEKQVSGFCYWRLKPDDEIWLSDNFWKMTGYDSPADDMSERILNTKDFLSIKSFFNNNTDNNTSYEGTFSLIHRDGHKTLNKIIARAIQCEANEINGIAIAFIRKMDNANLKSSESDFLGNVSHELRTPLNGVIGFTDLLLKSELSPQQRKFTDTIYHSADKLEALINDMLEYADLSANKIKLEPTPTKLYELCHEITEFIDQFYNNKNNRVYFNHTIDPDNKVLADPHKLRQVLLNLLNNAAKFTNNGKITLQVDKIADNSNTCTFQFSIKDSGSGIARKNLKKITKAFDQEDSSLTRPHEGMGLGLAITDSLLKLMNSSLSIESTPGKGSSFSFQISFKKVKKAADSSSKIIEKQADIVFSTNNNSEFPYKILIAEDNPINQFLIQTIIEKIFPQAKLVICENGIEAVKNFKQERFDIIILDIQMPFMSGYEAAVEIRKLEKSKRIPIIALTARTLEKEKELCFESGMDEYLTKPVIYETLKKVLYSHLNRNHQQGKQTTKKIYGLTYLNELSEGDNFIIKDSLGMFISWVGEKIMEAREVLNEKKFEDLKNIAHNIKPSFEMIENLTGSELCNDIVYNATEDMFPDLFAQLNQEYNTLKETILTDYPNLIDYEKENTSN</sequence>
<evidence type="ECO:0000256" key="7">
    <source>
        <dbReference type="ARBA" id="ARBA00022741"/>
    </source>
</evidence>
<evidence type="ECO:0000256" key="11">
    <source>
        <dbReference type="ARBA" id="ARBA00023136"/>
    </source>
</evidence>
<evidence type="ECO:0000313" key="15">
    <source>
        <dbReference type="EMBL" id="UNY98687.1"/>
    </source>
</evidence>
<dbReference type="InterPro" id="IPR005467">
    <property type="entry name" value="His_kinase_dom"/>
</dbReference>
<dbReference type="EC" id="2.7.13.3" evidence="3"/>
<dbReference type="EMBL" id="CP094326">
    <property type="protein sequence ID" value="UNY98687.1"/>
    <property type="molecule type" value="Genomic_DNA"/>
</dbReference>
<dbReference type="Pfam" id="PF00512">
    <property type="entry name" value="HisKA"/>
    <property type="match status" value="1"/>
</dbReference>
<keyword evidence="6" id="KW-0812">Transmembrane</keyword>